<dbReference type="InterPro" id="IPR036056">
    <property type="entry name" value="Fibrinogen-like_C"/>
</dbReference>
<evidence type="ECO:0000313" key="4">
    <source>
        <dbReference type="Proteomes" id="UP000001593"/>
    </source>
</evidence>
<dbReference type="EMBL" id="DS469519">
    <property type="protein sequence ID" value="EDO47455.1"/>
    <property type="molecule type" value="Genomic_DNA"/>
</dbReference>
<dbReference type="NCBIfam" id="NF040941">
    <property type="entry name" value="GGGWT_bact"/>
    <property type="match status" value="1"/>
</dbReference>
<feature type="signal peptide" evidence="1">
    <location>
        <begin position="1"/>
        <end position="31"/>
    </location>
</feature>
<dbReference type="SMART" id="SM00473">
    <property type="entry name" value="PAN_AP"/>
    <property type="match status" value="1"/>
</dbReference>
<evidence type="ECO:0000313" key="3">
    <source>
        <dbReference type="EMBL" id="EDO47455.1"/>
    </source>
</evidence>
<keyword evidence="4" id="KW-1185">Reference proteome</keyword>
<dbReference type="SUPFAM" id="SSF56496">
    <property type="entry name" value="Fibrinogen C-terminal domain-like"/>
    <property type="match status" value="1"/>
</dbReference>
<name>A7RM74_NEMVE</name>
<keyword evidence="1" id="KW-0732">Signal</keyword>
<dbReference type="KEGG" id="nve:5519733"/>
<dbReference type="PhylomeDB" id="A7RM74"/>
<dbReference type="Pfam" id="PF00024">
    <property type="entry name" value="PAN_1"/>
    <property type="match status" value="1"/>
</dbReference>
<dbReference type="InterPro" id="IPR003609">
    <property type="entry name" value="Pan_app"/>
</dbReference>
<protein>
    <recommendedName>
        <fullName evidence="2">Apple domain-containing protein</fullName>
    </recommendedName>
</protein>
<dbReference type="GO" id="GO:0070492">
    <property type="term" value="F:oligosaccharide binding"/>
    <property type="evidence" value="ECO:0000318"/>
    <property type="project" value="GO_Central"/>
</dbReference>
<proteinExistence type="predicted"/>
<dbReference type="InterPro" id="IPR014716">
    <property type="entry name" value="Fibrinogen_a/b/g_C_1"/>
</dbReference>
<evidence type="ECO:0000259" key="2">
    <source>
        <dbReference type="SMART" id="SM00473"/>
    </source>
</evidence>
<dbReference type="Proteomes" id="UP000001593">
    <property type="component" value="Unassembled WGS sequence"/>
</dbReference>
<feature type="domain" description="Apple" evidence="2">
    <location>
        <begin position="35"/>
        <end position="115"/>
    </location>
</feature>
<evidence type="ECO:0000256" key="1">
    <source>
        <dbReference type="SAM" id="SignalP"/>
    </source>
</evidence>
<gene>
    <name evidence="3" type="ORF">NEMVEDRAFT_v1g199168</name>
</gene>
<dbReference type="GO" id="GO:0005615">
    <property type="term" value="C:extracellular space"/>
    <property type="evidence" value="ECO:0000318"/>
    <property type="project" value="GO_Central"/>
</dbReference>
<accession>A7RM74</accession>
<sequence>MTQLKHMTSNTIQRIRVFTSLILLAWGSTMTEPGSRSSTFARFPNTAFELDGTILTKGEVSEMECAMMCSAKRRCKVAVYETWTHDCRLGKHSSGPEQTVHGIVTMRKIDLERKTPVIGTPDVFRSCQEILEHGRSVGSGAYNLTTEDSSEDQVFCQMSDNSACGSGGWTLVMIINGDKQTFRYDSDYWTNKKTFHPRRGQLLEMDDTKLPTYWTTSFTRLCLGVRPLKFNSPIEWSHVEFSERQASLYSVITSGLDFIKMGQEWWLNATHANNPLSGKIQEGINVMTYNTSVRLGVVGTVDNWTGSQRRPSSYMGVGTQAWWHQTYGGISCGSAKFENSLKEKSPAFCYLLVK</sequence>
<dbReference type="OrthoDB" id="5975172at2759"/>
<feature type="chain" id="PRO_5002713632" description="Apple domain-containing protein" evidence="1">
    <location>
        <begin position="32"/>
        <end position="354"/>
    </location>
</feature>
<reference evidence="3 4" key="1">
    <citation type="journal article" date="2007" name="Science">
        <title>Sea anemone genome reveals ancestral eumetazoan gene repertoire and genomic organization.</title>
        <authorList>
            <person name="Putnam N.H."/>
            <person name="Srivastava M."/>
            <person name="Hellsten U."/>
            <person name="Dirks B."/>
            <person name="Chapman J."/>
            <person name="Salamov A."/>
            <person name="Terry A."/>
            <person name="Shapiro H."/>
            <person name="Lindquist E."/>
            <person name="Kapitonov V.V."/>
            <person name="Jurka J."/>
            <person name="Genikhovich G."/>
            <person name="Grigoriev I.V."/>
            <person name="Lucas S.M."/>
            <person name="Steele R.E."/>
            <person name="Finnerty J.R."/>
            <person name="Technau U."/>
            <person name="Martindale M.Q."/>
            <person name="Rokhsar D.S."/>
        </authorList>
    </citation>
    <scope>NUCLEOTIDE SEQUENCE [LARGE SCALE GENOMIC DNA]</scope>
    <source>
        <strain evidence="4">CH2 X CH6</strain>
    </source>
</reference>
<organism evidence="3 4">
    <name type="scientific">Nematostella vectensis</name>
    <name type="common">Starlet sea anemone</name>
    <dbReference type="NCBI Taxonomy" id="45351"/>
    <lineage>
        <taxon>Eukaryota</taxon>
        <taxon>Metazoa</taxon>
        <taxon>Cnidaria</taxon>
        <taxon>Anthozoa</taxon>
        <taxon>Hexacorallia</taxon>
        <taxon>Actiniaria</taxon>
        <taxon>Edwardsiidae</taxon>
        <taxon>Nematostella</taxon>
    </lineage>
</organism>
<dbReference type="AlphaFoldDB" id="A7RM74"/>
<dbReference type="Gene3D" id="3.90.215.10">
    <property type="entry name" value="Gamma Fibrinogen, chain A, domain 1"/>
    <property type="match status" value="1"/>
</dbReference>
<dbReference type="InParanoid" id="A7RM74"/>
<dbReference type="HOGENOM" id="CLU_048804_0_0_1"/>